<gene>
    <name evidence="3" type="ORF">P4I72_22530</name>
</gene>
<evidence type="ECO:0000256" key="1">
    <source>
        <dbReference type="SAM" id="MobiDB-lite"/>
    </source>
</evidence>
<reference evidence="3 4" key="1">
    <citation type="submission" date="2023-03" db="EMBL/GenBank/DDBJ databases">
        <title>Bacillus Genome Sequencing.</title>
        <authorList>
            <person name="Dunlap C."/>
        </authorList>
    </citation>
    <scope>NUCLEOTIDE SEQUENCE [LARGE SCALE GENOMIC DNA]</scope>
    <source>
        <strain evidence="3 4">BD-533</strain>
    </source>
</reference>
<evidence type="ECO:0000313" key="4">
    <source>
        <dbReference type="Proteomes" id="UP001338137"/>
    </source>
</evidence>
<dbReference type="RefSeq" id="WP_326073965.1">
    <property type="nucleotide sequence ID" value="NZ_JARLKY010000059.1"/>
</dbReference>
<feature type="signal peptide" evidence="2">
    <location>
        <begin position="1"/>
        <end position="22"/>
    </location>
</feature>
<organism evidence="3 4">
    <name type="scientific">Paenibacillus alba</name>
    <dbReference type="NCBI Taxonomy" id="1197127"/>
    <lineage>
        <taxon>Bacteria</taxon>
        <taxon>Bacillati</taxon>
        <taxon>Bacillota</taxon>
        <taxon>Bacilli</taxon>
        <taxon>Bacillales</taxon>
        <taxon>Paenibacillaceae</taxon>
        <taxon>Paenibacillus</taxon>
    </lineage>
</organism>
<sequence>MKKYILGGITGFLVATTLSAHAEEITSMIGKTIQGAFPFQIEGKTLGTPAIVVDGTSYLPVRAFGEATGYEVSFNADLGISLKKKEEQPSLPSPSPSPTPSPSATPEPPAVGDPSRGYQAIKSVSFSLKDEKTKKSTGDFGLIQVDGAQYVSLSTVSSFYTVSWNEPLVQLSLNGQLVTLITTNNQYSKGTGAFTYDGTIYVNLTMLNLKGAVKEGMLVLTEDL</sequence>
<keyword evidence="4" id="KW-1185">Reference proteome</keyword>
<comment type="caution">
    <text evidence="3">The sequence shown here is derived from an EMBL/GenBank/DDBJ whole genome shotgun (WGS) entry which is preliminary data.</text>
</comment>
<feature type="compositionally biased region" description="Pro residues" evidence="1">
    <location>
        <begin position="91"/>
        <end position="111"/>
    </location>
</feature>
<evidence type="ECO:0000313" key="3">
    <source>
        <dbReference type="EMBL" id="MEC0229912.1"/>
    </source>
</evidence>
<accession>A0ABU6G6V5</accession>
<feature type="chain" id="PRO_5047062646" description="Copper amine oxidase-like N-terminal domain-containing protein" evidence="2">
    <location>
        <begin position="23"/>
        <end position="224"/>
    </location>
</feature>
<feature type="region of interest" description="Disordered" evidence="1">
    <location>
        <begin position="85"/>
        <end position="115"/>
    </location>
</feature>
<keyword evidence="2" id="KW-0732">Signal</keyword>
<name>A0ABU6G6V5_9BACL</name>
<protein>
    <recommendedName>
        <fullName evidence="5">Copper amine oxidase-like N-terminal domain-containing protein</fullName>
    </recommendedName>
</protein>
<evidence type="ECO:0008006" key="5">
    <source>
        <dbReference type="Google" id="ProtNLM"/>
    </source>
</evidence>
<evidence type="ECO:0000256" key="2">
    <source>
        <dbReference type="SAM" id="SignalP"/>
    </source>
</evidence>
<proteinExistence type="predicted"/>
<dbReference type="Proteomes" id="UP001338137">
    <property type="component" value="Unassembled WGS sequence"/>
</dbReference>
<dbReference type="EMBL" id="JARLKY010000059">
    <property type="protein sequence ID" value="MEC0229912.1"/>
    <property type="molecule type" value="Genomic_DNA"/>
</dbReference>